<keyword evidence="7 11" id="KW-0664">Pyridoxine biosynthesis</keyword>
<dbReference type="HAMAP" id="MF_00160">
    <property type="entry name" value="SerC_aminotrans_5"/>
    <property type="match status" value="1"/>
</dbReference>
<dbReference type="CDD" id="cd00611">
    <property type="entry name" value="PSAT_like"/>
    <property type="match status" value="1"/>
</dbReference>
<evidence type="ECO:0000256" key="10">
    <source>
        <dbReference type="ARBA" id="ARBA00049007"/>
    </source>
</evidence>
<feature type="binding site" evidence="11">
    <location>
        <position position="102"/>
    </location>
    <ligand>
        <name>pyridoxal 5'-phosphate</name>
        <dbReference type="ChEBI" id="CHEBI:597326"/>
    </ligand>
</feature>
<evidence type="ECO:0000256" key="3">
    <source>
        <dbReference type="ARBA" id="ARBA00022576"/>
    </source>
</evidence>
<dbReference type="GO" id="GO:0004648">
    <property type="term" value="F:O-phospho-L-serine:2-oxoglutarate aminotransferase activity"/>
    <property type="evidence" value="ECO:0007669"/>
    <property type="project" value="UniProtKB-EC"/>
</dbReference>
<comment type="pathway">
    <text evidence="11">Cofactor biosynthesis; pyridoxine 5'-phosphate biosynthesis; pyridoxine 5'-phosphate from D-erythrose 4-phosphate: step 3/5.</text>
</comment>
<comment type="subunit">
    <text evidence="11">Homodimer.</text>
</comment>
<gene>
    <name evidence="11 14" type="primary">serC</name>
    <name evidence="14" type="ORF">JMJ54_06295</name>
</gene>
<keyword evidence="6 11" id="KW-0663">Pyridoxal phosphate</keyword>
<dbReference type="NCBIfam" id="TIGR01364">
    <property type="entry name" value="serC_1"/>
    <property type="match status" value="1"/>
</dbReference>
<evidence type="ECO:0000256" key="6">
    <source>
        <dbReference type="ARBA" id="ARBA00022898"/>
    </source>
</evidence>
<comment type="cofactor">
    <cofactor evidence="11">
        <name>pyridoxal 5'-phosphate</name>
        <dbReference type="ChEBI" id="CHEBI:597326"/>
    </cofactor>
    <text evidence="11">Binds 1 pyridoxal phosphate per subunit.</text>
</comment>
<comment type="subcellular location">
    <subcellularLocation>
        <location evidence="11">Cytoplasm</location>
    </subcellularLocation>
</comment>
<dbReference type="NCBIfam" id="NF003764">
    <property type="entry name" value="PRK05355.1"/>
    <property type="match status" value="1"/>
</dbReference>
<comment type="function">
    <text evidence="11">Catalyzes the reversible conversion of 3-phosphohydroxypyruvate to phosphoserine and of 3-hydroxy-2-oxo-4-phosphonooxybutanoate to phosphohydroxythreonine.</text>
</comment>
<evidence type="ECO:0000256" key="12">
    <source>
        <dbReference type="RuleBase" id="RU004505"/>
    </source>
</evidence>
<feature type="binding site" evidence="11">
    <location>
        <begin position="241"/>
        <end position="242"/>
    </location>
    <ligand>
        <name>pyridoxal 5'-phosphate</name>
        <dbReference type="ChEBI" id="CHEBI:597326"/>
    </ligand>
</feature>
<feature type="binding site" evidence="11">
    <location>
        <position position="199"/>
    </location>
    <ligand>
        <name>pyridoxal 5'-phosphate</name>
        <dbReference type="ChEBI" id="CHEBI:597326"/>
    </ligand>
</feature>
<feature type="domain" description="Aminotransferase class V" evidence="13">
    <location>
        <begin position="4"/>
        <end position="353"/>
    </location>
</feature>
<dbReference type="InterPro" id="IPR015421">
    <property type="entry name" value="PyrdxlP-dep_Trfase_major"/>
</dbReference>
<dbReference type="PIRSF" id="PIRSF000525">
    <property type="entry name" value="SerC"/>
    <property type="match status" value="1"/>
</dbReference>
<evidence type="ECO:0000256" key="2">
    <source>
        <dbReference type="ARBA" id="ARBA00006904"/>
    </source>
</evidence>
<comment type="caution">
    <text evidence="14">The sequence shown here is derived from an EMBL/GenBank/DDBJ whole genome shotgun (WGS) entry which is preliminary data.</text>
</comment>
<evidence type="ECO:0000256" key="11">
    <source>
        <dbReference type="HAMAP-Rule" id="MF_00160"/>
    </source>
</evidence>
<feature type="modified residue" description="N6-(pyridoxal phosphate)lysine" evidence="11">
    <location>
        <position position="200"/>
    </location>
</feature>
<dbReference type="Gene3D" id="3.40.640.10">
    <property type="entry name" value="Type I PLP-dependent aspartate aminotransferase-like (Major domain)"/>
    <property type="match status" value="1"/>
</dbReference>
<dbReference type="PANTHER" id="PTHR43247">
    <property type="entry name" value="PHOSPHOSERINE AMINOTRANSFERASE"/>
    <property type="match status" value="1"/>
</dbReference>
<evidence type="ECO:0000256" key="7">
    <source>
        <dbReference type="ARBA" id="ARBA00023096"/>
    </source>
</evidence>
<proteinExistence type="inferred from homology"/>
<feature type="binding site" evidence="11">
    <location>
        <position position="176"/>
    </location>
    <ligand>
        <name>pyridoxal 5'-phosphate</name>
        <dbReference type="ChEBI" id="CHEBI:597326"/>
    </ligand>
</feature>
<feature type="binding site" evidence="11">
    <location>
        <position position="152"/>
    </location>
    <ligand>
        <name>pyridoxal 5'-phosphate</name>
        <dbReference type="ChEBI" id="CHEBI:597326"/>
    </ligand>
</feature>
<keyword evidence="3 11" id="KW-0032">Aminotransferase</keyword>
<accession>A0ABS2BIZ1</accession>
<evidence type="ECO:0000256" key="8">
    <source>
        <dbReference type="ARBA" id="ARBA00023299"/>
    </source>
</evidence>
<organism evidence="14 15">
    <name type="scientific">Jeongeupia naejangsanensis</name>
    <dbReference type="NCBI Taxonomy" id="613195"/>
    <lineage>
        <taxon>Bacteria</taxon>
        <taxon>Pseudomonadati</taxon>
        <taxon>Pseudomonadota</taxon>
        <taxon>Betaproteobacteria</taxon>
        <taxon>Neisseriales</taxon>
        <taxon>Chitinibacteraceae</taxon>
        <taxon>Jeongeupia</taxon>
    </lineage>
</organism>
<keyword evidence="4 11" id="KW-0028">Amino-acid biosynthesis</keyword>
<keyword evidence="8 11" id="KW-0718">Serine biosynthesis</keyword>
<dbReference type="InterPro" id="IPR020578">
    <property type="entry name" value="Aminotrans_V_PyrdxlP_BS"/>
</dbReference>
<dbReference type="InterPro" id="IPR000192">
    <property type="entry name" value="Aminotrans_V_dom"/>
</dbReference>
<name>A0ABS2BIZ1_9NEIS</name>
<dbReference type="RefSeq" id="WP_203537097.1">
    <property type="nucleotide sequence ID" value="NZ_JAESND010000002.1"/>
</dbReference>
<protein>
    <recommendedName>
        <fullName evidence="11">Phosphoserine aminotransferase</fullName>
        <ecNumber evidence="11">2.6.1.52</ecNumber>
    </recommendedName>
    <alternativeName>
        <fullName evidence="11">Phosphohydroxythreonine aminotransferase</fullName>
        <shortName evidence="11">PSAT</shortName>
    </alternativeName>
</protein>
<evidence type="ECO:0000313" key="15">
    <source>
        <dbReference type="Proteomes" id="UP000809431"/>
    </source>
</evidence>
<evidence type="ECO:0000256" key="5">
    <source>
        <dbReference type="ARBA" id="ARBA00022679"/>
    </source>
</evidence>
<dbReference type="SUPFAM" id="SSF53383">
    <property type="entry name" value="PLP-dependent transferases"/>
    <property type="match status" value="1"/>
</dbReference>
<keyword evidence="15" id="KW-1185">Reference proteome</keyword>
<comment type="catalytic activity">
    <reaction evidence="10 11 12">
        <text>O-phospho-L-serine + 2-oxoglutarate = 3-phosphooxypyruvate + L-glutamate</text>
        <dbReference type="Rhea" id="RHEA:14329"/>
        <dbReference type="ChEBI" id="CHEBI:16810"/>
        <dbReference type="ChEBI" id="CHEBI:18110"/>
        <dbReference type="ChEBI" id="CHEBI:29985"/>
        <dbReference type="ChEBI" id="CHEBI:57524"/>
        <dbReference type="EC" id="2.6.1.52"/>
    </reaction>
</comment>
<comment type="catalytic activity">
    <reaction evidence="9 11">
        <text>4-(phosphooxy)-L-threonine + 2-oxoglutarate = (R)-3-hydroxy-2-oxo-4-phosphooxybutanoate + L-glutamate</text>
        <dbReference type="Rhea" id="RHEA:16573"/>
        <dbReference type="ChEBI" id="CHEBI:16810"/>
        <dbReference type="ChEBI" id="CHEBI:29985"/>
        <dbReference type="ChEBI" id="CHEBI:58452"/>
        <dbReference type="ChEBI" id="CHEBI:58538"/>
        <dbReference type="EC" id="2.6.1.52"/>
    </reaction>
</comment>
<evidence type="ECO:0000256" key="4">
    <source>
        <dbReference type="ARBA" id="ARBA00022605"/>
    </source>
</evidence>
<evidence type="ECO:0000313" key="14">
    <source>
        <dbReference type="EMBL" id="MBM3115430.1"/>
    </source>
</evidence>
<dbReference type="InterPro" id="IPR022278">
    <property type="entry name" value="Pser_aminoTfrase"/>
</dbReference>
<comment type="caution">
    <text evidence="11">Lacks conserved residue(s) required for the propagation of feature annotation.</text>
</comment>
<dbReference type="Gene3D" id="3.90.1150.10">
    <property type="entry name" value="Aspartate Aminotransferase, domain 1"/>
    <property type="match status" value="1"/>
</dbReference>
<dbReference type="Pfam" id="PF00266">
    <property type="entry name" value="Aminotran_5"/>
    <property type="match status" value="1"/>
</dbReference>
<dbReference type="EC" id="2.6.1.52" evidence="11"/>
<dbReference type="InterPro" id="IPR015422">
    <property type="entry name" value="PyrdxlP-dep_Trfase_small"/>
</dbReference>
<dbReference type="PANTHER" id="PTHR43247:SF1">
    <property type="entry name" value="PHOSPHOSERINE AMINOTRANSFERASE"/>
    <property type="match status" value="1"/>
</dbReference>
<dbReference type="Proteomes" id="UP000809431">
    <property type="component" value="Unassembled WGS sequence"/>
</dbReference>
<evidence type="ECO:0000256" key="9">
    <source>
        <dbReference type="ARBA" id="ARBA00047630"/>
    </source>
</evidence>
<dbReference type="EMBL" id="JAESND010000002">
    <property type="protein sequence ID" value="MBM3115430.1"/>
    <property type="molecule type" value="Genomic_DNA"/>
</dbReference>
<feature type="binding site" evidence="11">
    <location>
        <position position="42"/>
    </location>
    <ligand>
        <name>L-glutamate</name>
        <dbReference type="ChEBI" id="CHEBI:29985"/>
    </ligand>
</feature>
<reference evidence="14 15" key="1">
    <citation type="submission" date="2021-01" db="EMBL/GenBank/DDBJ databases">
        <title>Draft Genome Sequence and Polyhydroxyalkanoate Biosynthetic Potential of Jeongeupia naejangsanensis Type Strain DSM 24253.</title>
        <authorList>
            <person name="Turrini P."/>
            <person name="Artuso I."/>
            <person name="Lugli G.A."/>
            <person name="Frangipani E."/>
            <person name="Ventura M."/>
            <person name="Visca P."/>
        </authorList>
    </citation>
    <scope>NUCLEOTIDE SEQUENCE [LARGE SCALE GENOMIC DNA]</scope>
    <source>
        <strain evidence="14 15">DSM 24253</strain>
    </source>
</reference>
<evidence type="ECO:0000259" key="13">
    <source>
        <dbReference type="Pfam" id="PF00266"/>
    </source>
</evidence>
<comment type="pathway">
    <text evidence="1 11 12">Amino-acid biosynthesis; L-serine biosynthesis; L-serine from 3-phospho-D-glycerate: step 2/3.</text>
</comment>
<dbReference type="InterPro" id="IPR015424">
    <property type="entry name" value="PyrdxlP-dep_Trfase"/>
</dbReference>
<keyword evidence="11" id="KW-0963">Cytoplasm</keyword>
<keyword evidence="5 11" id="KW-0808">Transferase</keyword>
<dbReference type="PROSITE" id="PS00595">
    <property type="entry name" value="AA_TRANSFER_CLASS_5"/>
    <property type="match status" value="1"/>
</dbReference>
<evidence type="ECO:0000256" key="1">
    <source>
        <dbReference type="ARBA" id="ARBA00005099"/>
    </source>
</evidence>
<sequence length="365" mass="40042">MSPVFNFSAGPAVLPRDVLLTVQEELVDWHGSGMCVMEMSHRGREFTQIIHEAEADLRKLLNIPSNYRVLFMQGGAHFQFSMLPLNLSREGDTVDYVNTGHWSKIAIKEARRFANVHIAASGEDSHFSSIPAEAGWQRSANAAYLHYCSNETIGGVEFPFIPQSAFGGNEVPLICDMSSNILSRPVDVSKFGLIYAGAQKNIGPSGLTLVIVREDLLGHARPSTPTMLDYSVHADAESLYNTPPTFGIYVAGLVFKWLLEQGGLAAVEQINIEKAALLYEAIDASNGFYTCPVEKPFRSRMNVPFMLHDDALDDAFLGDAKAAGLLQLKGHRSVGGMRASIYNAMPLEGVQVLTSFMREFARTHG</sequence>
<comment type="similarity">
    <text evidence="2 11">Belongs to the class-V pyridoxal-phosphate-dependent aminotransferase family. SerC subfamily.</text>
</comment>